<dbReference type="GO" id="GO:0003743">
    <property type="term" value="F:translation initiation factor activity"/>
    <property type="evidence" value="ECO:0007669"/>
    <property type="project" value="UniProtKB-KW"/>
</dbReference>
<dbReference type="InterPro" id="IPR027417">
    <property type="entry name" value="P-loop_NTPase"/>
</dbReference>
<evidence type="ECO:0000256" key="6">
    <source>
        <dbReference type="SAM" id="MobiDB-lite"/>
    </source>
</evidence>
<evidence type="ECO:0000256" key="5">
    <source>
        <dbReference type="ARBA" id="ARBA00023134"/>
    </source>
</evidence>
<proteinExistence type="inferred from homology"/>
<dbReference type="Proteomes" id="UP001381693">
    <property type="component" value="Unassembled WGS sequence"/>
</dbReference>
<comment type="similarity">
    <text evidence="1">Belongs to the TRAFAC class translation factor GTPase superfamily. Classic translation factor GTPase family. IF-2 subfamily.</text>
</comment>
<dbReference type="EMBL" id="JAXCGZ010023475">
    <property type="protein sequence ID" value="KAK7008347.1"/>
    <property type="molecule type" value="Genomic_DNA"/>
</dbReference>
<feature type="compositionally biased region" description="Basic and acidic residues" evidence="6">
    <location>
        <begin position="26"/>
        <end position="41"/>
    </location>
</feature>
<dbReference type="FunFam" id="3.40.50.300:FF:005032">
    <property type="entry name" value="Predicted protein"/>
    <property type="match status" value="1"/>
</dbReference>
<feature type="domain" description="Tr-type G" evidence="7">
    <location>
        <begin position="171"/>
        <end position="301"/>
    </location>
</feature>
<evidence type="ECO:0000256" key="3">
    <source>
        <dbReference type="ARBA" id="ARBA00022741"/>
    </source>
</evidence>
<dbReference type="PANTHER" id="PTHR43381">
    <property type="entry name" value="TRANSLATION INITIATION FACTOR IF-2-RELATED"/>
    <property type="match status" value="1"/>
</dbReference>
<name>A0AAN8WLE2_HALRR</name>
<dbReference type="Pfam" id="PF00009">
    <property type="entry name" value="GTP_EFTU"/>
    <property type="match status" value="1"/>
</dbReference>
<keyword evidence="3" id="KW-0547">Nucleotide-binding</keyword>
<feature type="non-terminal residue" evidence="8">
    <location>
        <position position="301"/>
    </location>
</feature>
<dbReference type="NCBIfam" id="TIGR00231">
    <property type="entry name" value="small_GTP"/>
    <property type="match status" value="1"/>
</dbReference>
<gene>
    <name evidence="8" type="primary">EIF5B_1</name>
    <name evidence="8" type="ORF">SK128_016673</name>
</gene>
<organism evidence="8 9">
    <name type="scientific">Halocaridina rubra</name>
    <name type="common">Hawaiian red shrimp</name>
    <dbReference type="NCBI Taxonomy" id="373956"/>
    <lineage>
        <taxon>Eukaryota</taxon>
        <taxon>Metazoa</taxon>
        <taxon>Ecdysozoa</taxon>
        <taxon>Arthropoda</taxon>
        <taxon>Crustacea</taxon>
        <taxon>Multicrustacea</taxon>
        <taxon>Malacostraca</taxon>
        <taxon>Eumalacostraca</taxon>
        <taxon>Eucarida</taxon>
        <taxon>Decapoda</taxon>
        <taxon>Pleocyemata</taxon>
        <taxon>Caridea</taxon>
        <taxon>Atyoidea</taxon>
        <taxon>Atyidae</taxon>
        <taxon>Halocaridina</taxon>
    </lineage>
</organism>
<dbReference type="InterPro" id="IPR005225">
    <property type="entry name" value="Small_GTP-bd"/>
</dbReference>
<feature type="compositionally biased region" description="Acidic residues" evidence="6">
    <location>
        <begin position="65"/>
        <end position="89"/>
    </location>
</feature>
<keyword evidence="5" id="KW-0342">GTP-binding</keyword>
<dbReference type="PROSITE" id="PS51722">
    <property type="entry name" value="G_TR_2"/>
    <property type="match status" value="1"/>
</dbReference>
<dbReference type="CDD" id="cd01887">
    <property type="entry name" value="IF2_eIF5B"/>
    <property type="match status" value="1"/>
</dbReference>
<dbReference type="SUPFAM" id="SSF52540">
    <property type="entry name" value="P-loop containing nucleoside triphosphate hydrolases"/>
    <property type="match status" value="1"/>
</dbReference>
<feature type="compositionally biased region" description="Basic and acidic residues" evidence="6">
    <location>
        <begin position="96"/>
        <end position="110"/>
    </location>
</feature>
<dbReference type="PRINTS" id="PR00315">
    <property type="entry name" value="ELONGATNFCT"/>
</dbReference>
<feature type="compositionally biased region" description="Acidic residues" evidence="6">
    <location>
        <begin position="111"/>
        <end position="137"/>
    </location>
</feature>
<accession>A0AAN8WLE2</accession>
<dbReference type="GO" id="GO:0005739">
    <property type="term" value="C:mitochondrion"/>
    <property type="evidence" value="ECO:0007669"/>
    <property type="project" value="TreeGrafter"/>
</dbReference>
<evidence type="ECO:0000256" key="4">
    <source>
        <dbReference type="ARBA" id="ARBA00022917"/>
    </source>
</evidence>
<evidence type="ECO:0000313" key="9">
    <source>
        <dbReference type="Proteomes" id="UP001381693"/>
    </source>
</evidence>
<evidence type="ECO:0000259" key="7">
    <source>
        <dbReference type="PROSITE" id="PS51722"/>
    </source>
</evidence>
<dbReference type="AlphaFoldDB" id="A0AAN8WLE2"/>
<dbReference type="GO" id="GO:0003924">
    <property type="term" value="F:GTPase activity"/>
    <property type="evidence" value="ECO:0007669"/>
    <property type="project" value="InterPro"/>
</dbReference>
<reference evidence="8 9" key="1">
    <citation type="submission" date="2023-11" db="EMBL/GenBank/DDBJ databases">
        <title>Halocaridina rubra genome assembly.</title>
        <authorList>
            <person name="Smith C."/>
        </authorList>
    </citation>
    <scope>NUCLEOTIDE SEQUENCE [LARGE SCALE GENOMIC DNA]</scope>
    <source>
        <strain evidence="8">EP-1</strain>
        <tissue evidence="8">Whole</tissue>
    </source>
</reference>
<dbReference type="GO" id="GO:0005525">
    <property type="term" value="F:GTP binding"/>
    <property type="evidence" value="ECO:0007669"/>
    <property type="project" value="UniProtKB-KW"/>
</dbReference>
<dbReference type="InterPro" id="IPR000795">
    <property type="entry name" value="T_Tr_GTP-bd_dom"/>
</dbReference>
<feature type="region of interest" description="Disordered" evidence="6">
    <location>
        <begin position="1"/>
        <end position="165"/>
    </location>
</feature>
<protein>
    <submittedName>
        <fullName evidence="8">Translation Initiation Factor 5B</fullName>
    </submittedName>
</protein>
<dbReference type="PANTHER" id="PTHR43381:SF4">
    <property type="entry name" value="EUKARYOTIC TRANSLATION INITIATION FACTOR 5B"/>
    <property type="match status" value="1"/>
</dbReference>
<feature type="compositionally biased region" description="Basic residues" evidence="6">
    <location>
        <begin position="15"/>
        <end position="25"/>
    </location>
</feature>
<keyword evidence="9" id="KW-1185">Reference proteome</keyword>
<dbReference type="Gene3D" id="3.40.50.300">
    <property type="entry name" value="P-loop containing nucleotide triphosphate hydrolases"/>
    <property type="match status" value="1"/>
</dbReference>
<feature type="compositionally biased region" description="Basic residues" evidence="6">
    <location>
        <begin position="147"/>
        <end position="157"/>
    </location>
</feature>
<feature type="non-terminal residue" evidence="8">
    <location>
        <position position="1"/>
    </location>
</feature>
<evidence type="ECO:0000256" key="1">
    <source>
        <dbReference type="ARBA" id="ARBA00007733"/>
    </source>
</evidence>
<keyword evidence="2 8" id="KW-0396">Initiation factor</keyword>
<keyword evidence="4" id="KW-0648">Protein biosynthesis</keyword>
<dbReference type="InterPro" id="IPR015760">
    <property type="entry name" value="TIF_IF2"/>
</dbReference>
<evidence type="ECO:0000313" key="8">
    <source>
        <dbReference type="EMBL" id="KAK7008347.1"/>
    </source>
</evidence>
<evidence type="ECO:0000256" key="2">
    <source>
        <dbReference type="ARBA" id="ARBA00022540"/>
    </source>
</evidence>
<comment type="caution">
    <text evidence="8">The sequence shown here is derived from an EMBL/GenBank/DDBJ whole genome shotgun (WGS) entry which is preliminary data.</text>
</comment>
<sequence length="301" mass="33706">AQGAQIPEAGEKRPRPGTRIKPKKVKKDEKMEDQDESKADDAQPVEVSEEKPVEVETAAAPAVKEEEEVEEVKDAWDESSEDEEEDDTSEATKTSQDTENKKTDSDKKDDVEDEEDDDAMEDSDDEEGEDSENEDISEEHLKEAEKRRQRAVARMAKRKEENLKKLDPDNLRAPVVCVLGHVDHGKTKILDKLRRTNVQEGEVGGITQQIGATNVPADAVKRQTHMVKDFDMLSLKFPGLLIIDTPGHESFRNLRSRGSSLCDIAILVVDITQGLEPQTRESVNLLRKRATPFVVALNKVD</sequence>